<evidence type="ECO:0000313" key="4">
    <source>
        <dbReference type="EMBL" id="KAG2996783.1"/>
    </source>
</evidence>
<accession>A0A329SGD7</accession>
<evidence type="ECO:0000313" key="7">
    <source>
        <dbReference type="EMBL" id="RAW35740.1"/>
    </source>
</evidence>
<reference evidence="7 8" key="1">
    <citation type="submission" date="2018-01" db="EMBL/GenBank/DDBJ databases">
        <title>Draft genome of the strawberry crown rot pathogen Phytophthora cactorum.</title>
        <authorList>
            <person name="Armitage A.D."/>
            <person name="Lysoe E."/>
            <person name="Nellist C.F."/>
            <person name="Harrison R.J."/>
            <person name="Brurberg M.B."/>
        </authorList>
    </citation>
    <scope>NUCLEOTIDE SEQUENCE [LARGE SCALE GENOMIC DNA]</scope>
    <source>
        <strain evidence="7 8">10300</strain>
    </source>
</reference>
<dbReference type="EMBL" id="RCMK01000033">
    <property type="protein sequence ID" value="KAG2952809.1"/>
    <property type="molecule type" value="Genomic_DNA"/>
</dbReference>
<dbReference type="STRING" id="29920.A0A329SGD7"/>
<evidence type="ECO:0000313" key="2">
    <source>
        <dbReference type="EMBL" id="KAG2941922.1"/>
    </source>
</evidence>
<dbReference type="Proteomes" id="UP000688947">
    <property type="component" value="Unassembled WGS sequence"/>
</dbReference>
<name>A0A329SGD7_9STRA</name>
<dbReference type="OrthoDB" id="89421at2759"/>
<dbReference type="EMBL" id="RCMV01000019">
    <property type="protein sequence ID" value="KAG3228225.1"/>
    <property type="molecule type" value="Genomic_DNA"/>
</dbReference>
<dbReference type="Proteomes" id="UP000735874">
    <property type="component" value="Unassembled WGS sequence"/>
</dbReference>
<evidence type="ECO:0000313" key="3">
    <source>
        <dbReference type="EMBL" id="KAG2952809.1"/>
    </source>
</evidence>
<sequence length="64" mass="6658">MLKVANMGLVVLPIDPTGIAYRGSQFVQPICGPTAYLGEIDDGTLFDALGLKTVDLAPEGSYGS</sequence>
<dbReference type="Proteomes" id="UP000697107">
    <property type="component" value="Unassembled WGS sequence"/>
</dbReference>
<evidence type="ECO:0000313" key="8">
    <source>
        <dbReference type="Proteomes" id="UP000251314"/>
    </source>
</evidence>
<gene>
    <name evidence="6" type="ORF">JG687_00002957</name>
    <name evidence="7" type="ORF">PC110_g7953</name>
    <name evidence="1" type="ORF">PC113_g2386</name>
    <name evidence="2" type="ORF">PC115_g1702</name>
    <name evidence="3" type="ORF">PC117_g2537</name>
    <name evidence="4" type="ORF">PC118_g2283</name>
    <name evidence="5" type="ORF">PC129_g1218</name>
</gene>
<dbReference type="VEuPathDB" id="FungiDB:PC110_g7953"/>
<dbReference type="Proteomes" id="UP000774804">
    <property type="component" value="Unassembled WGS sequence"/>
</dbReference>
<evidence type="ECO:0000313" key="5">
    <source>
        <dbReference type="EMBL" id="KAG3228225.1"/>
    </source>
</evidence>
<evidence type="ECO:0000313" key="6">
    <source>
        <dbReference type="EMBL" id="KAG6969839.1"/>
    </source>
</evidence>
<organism evidence="7 8">
    <name type="scientific">Phytophthora cactorum</name>
    <dbReference type="NCBI Taxonomy" id="29920"/>
    <lineage>
        <taxon>Eukaryota</taxon>
        <taxon>Sar</taxon>
        <taxon>Stramenopiles</taxon>
        <taxon>Oomycota</taxon>
        <taxon>Peronosporomycetes</taxon>
        <taxon>Peronosporales</taxon>
        <taxon>Peronosporaceae</taxon>
        <taxon>Phytophthora</taxon>
    </lineage>
</organism>
<dbReference type="Proteomes" id="UP000736787">
    <property type="component" value="Unassembled WGS sequence"/>
</dbReference>
<dbReference type="Proteomes" id="UP000760860">
    <property type="component" value="Unassembled WGS sequence"/>
</dbReference>
<reference evidence="6" key="3">
    <citation type="submission" date="2021-01" db="EMBL/GenBank/DDBJ databases">
        <title>Phytophthora aleatoria, a newly-described species from Pinus radiata is distinct from Phytophthora cactorum isolates based on comparative genomics.</title>
        <authorList>
            <person name="Mcdougal R."/>
            <person name="Panda P."/>
            <person name="Williams N."/>
            <person name="Studholme D.J."/>
        </authorList>
    </citation>
    <scope>NUCLEOTIDE SEQUENCE</scope>
    <source>
        <strain evidence="6">NZFS 3830</strain>
    </source>
</reference>
<dbReference type="AlphaFoldDB" id="A0A329SGD7"/>
<dbReference type="EMBL" id="RCML01000032">
    <property type="protein sequence ID" value="KAG2996783.1"/>
    <property type="molecule type" value="Genomic_DNA"/>
</dbReference>
<dbReference type="Proteomes" id="UP000251314">
    <property type="component" value="Unassembled WGS sequence"/>
</dbReference>
<proteinExistence type="predicted"/>
<protein>
    <submittedName>
        <fullName evidence="7">Uncharacterized protein</fullName>
    </submittedName>
</protein>
<dbReference type="EMBL" id="JAENGZ010000086">
    <property type="protein sequence ID" value="KAG6969839.1"/>
    <property type="molecule type" value="Genomic_DNA"/>
</dbReference>
<evidence type="ECO:0000313" key="1">
    <source>
        <dbReference type="EMBL" id="KAG2866990.1"/>
    </source>
</evidence>
<keyword evidence="8" id="KW-1185">Reference proteome</keyword>
<dbReference type="EMBL" id="MJFZ01000159">
    <property type="protein sequence ID" value="RAW35740.1"/>
    <property type="molecule type" value="Genomic_DNA"/>
</dbReference>
<dbReference type="EMBL" id="RCMG01000032">
    <property type="protein sequence ID" value="KAG2866990.1"/>
    <property type="molecule type" value="Genomic_DNA"/>
</dbReference>
<reference evidence="1" key="2">
    <citation type="submission" date="2018-10" db="EMBL/GenBank/DDBJ databases">
        <title>Effector identification in a new, highly contiguous assembly of the strawberry crown rot pathogen Phytophthora cactorum.</title>
        <authorList>
            <person name="Armitage A.D."/>
            <person name="Nellist C.F."/>
            <person name="Bates H."/>
            <person name="Vickerstaff R.J."/>
            <person name="Harrison R.J."/>
        </authorList>
    </citation>
    <scope>NUCLEOTIDE SEQUENCE</scope>
    <source>
        <strain evidence="1">15-7</strain>
        <strain evidence="2">4032</strain>
        <strain evidence="3">4040</strain>
        <strain evidence="4">P415</strain>
        <strain evidence="5">P421</strain>
    </source>
</reference>
<comment type="caution">
    <text evidence="7">The sequence shown here is derived from an EMBL/GenBank/DDBJ whole genome shotgun (WGS) entry which is preliminary data.</text>
</comment>
<dbReference type="EMBL" id="RCMI01000022">
    <property type="protein sequence ID" value="KAG2941922.1"/>
    <property type="molecule type" value="Genomic_DNA"/>
</dbReference>